<protein>
    <submittedName>
        <fullName evidence="1">Uncharacterized protein</fullName>
    </submittedName>
</protein>
<dbReference type="Pfam" id="PF01161">
    <property type="entry name" value="PBP"/>
    <property type="match status" value="1"/>
</dbReference>
<dbReference type="SUPFAM" id="SSF49777">
    <property type="entry name" value="PEBP-like"/>
    <property type="match status" value="1"/>
</dbReference>
<dbReference type="Proteomes" id="UP000190744">
    <property type="component" value="Unassembled WGS sequence"/>
</dbReference>
<name>A0A1S9RCT8_PENBI</name>
<dbReference type="InterPro" id="IPR049556">
    <property type="entry name" value="PhiB"/>
</dbReference>
<reference evidence="2" key="1">
    <citation type="submission" date="2015-09" db="EMBL/GenBank/DDBJ databases">
        <authorList>
            <person name="Fill T.P."/>
            <person name="Baretta J.F."/>
            <person name="de Almeida L.G."/>
            <person name="Rocha M."/>
            <person name="de Souza D.H."/>
            <person name="Malavazi I."/>
            <person name="Cerdeira L.T."/>
            <person name="Hong H."/>
            <person name="Samborskyy M."/>
            <person name="de Vasconcelos A.T."/>
            <person name="Leadlay P."/>
            <person name="Rodrigues-Filho E."/>
        </authorList>
    </citation>
    <scope>NUCLEOTIDE SEQUENCE [LARGE SCALE GENOMIC DNA]</scope>
    <source>
        <strain evidence="2">LaBioMMi 136</strain>
    </source>
</reference>
<dbReference type="AlphaFoldDB" id="A0A1S9RCT8"/>
<dbReference type="InterPro" id="IPR036610">
    <property type="entry name" value="PEBP-like_sf"/>
</dbReference>
<sequence>MAVILDSLQFALGRLLYPIRGHDSRQIIHDQAFKDVPKPNMSLEVPECGPSGSKMLPQHTCLAEDRIGCLPNLVWTPPECDESVQEYLLICEDIDLPIPCLIIHHGLFWAIPPSANTATPADVKEVDRSAKSRQTAAGWRFIPNPLGTAYGGAGAPYGHGSHRYVYTIVALNARLEFQRPEKVTKNDIKRAMVGKVIGWGQWIGTFERTWCC</sequence>
<organism evidence="1 2">
    <name type="scientific">Penicillium brasilianum</name>
    <dbReference type="NCBI Taxonomy" id="104259"/>
    <lineage>
        <taxon>Eukaryota</taxon>
        <taxon>Fungi</taxon>
        <taxon>Dikarya</taxon>
        <taxon>Ascomycota</taxon>
        <taxon>Pezizomycotina</taxon>
        <taxon>Eurotiomycetes</taxon>
        <taxon>Eurotiomycetidae</taxon>
        <taxon>Eurotiales</taxon>
        <taxon>Aspergillaceae</taxon>
        <taxon>Penicillium</taxon>
    </lineage>
</organism>
<dbReference type="EMBL" id="LJBN01000199">
    <property type="protein sequence ID" value="OOQ83343.1"/>
    <property type="molecule type" value="Genomic_DNA"/>
</dbReference>
<evidence type="ECO:0000313" key="2">
    <source>
        <dbReference type="Proteomes" id="UP000190744"/>
    </source>
</evidence>
<dbReference type="CDD" id="cd00457">
    <property type="entry name" value="PEBP"/>
    <property type="match status" value="1"/>
</dbReference>
<dbReference type="InterPro" id="IPR008914">
    <property type="entry name" value="PEBP"/>
</dbReference>
<dbReference type="Gene3D" id="3.90.280.10">
    <property type="entry name" value="PEBP-like"/>
    <property type="match status" value="1"/>
</dbReference>
<comment type="caution">
    <text evidence="1">The sequence shown here is derived from an EMBL/GenBank/DDBJ whole genome shotgun (WGS) entry which is preliminary data.</text>
</comment>
<gene>
    <name evidence="1" type="ORF">PEBR_35191</name>
</gene>
<evidence type="ECO:0000313" key="1">
    <source>
        <dbReference type="EMBL" id="OOQ83343.1"/>
    </source>
</evidence>
<dbReference type="PANTHER" id="PTHR30289:SF13">
    <property type="entry name" value="PEBP-LIKE PROTEIN"/>
    <property type="match status" value="1"/>
</dbReference>
<proteinExistence type="predicted"/>
<dbReference type="PANTHER" id="PTHR30289">
    <property type="entry name" value="UNCHARACTERIZED PROTEIN YBCL-RELATED"/>
    <property type="match status" value="1"/>
</dbReference>
<accession>A0A1S9RCT8</accession>